<dbReference type="Proteomes" id="UP000480425">
    <property type="component" value="Unassembled WGS sequence"/>
</dbReference>
<evidence type="ECO:0000259" key="2">
    <source>
        <dbReference type="Pfam" id="PF00535"/>
    </source>
</evidence>
<comment type="caution">
    <text evidence="3">The sequence shown here is derived from an EMBL/GenBank/DDBJ whole genome shotgun (WGS) entry which is preliminary data.</text>
</comment>
<dbReference type="InterPro" id="IPR029044">
    <property type="entry name" value="Nucleotide-diphossugar_trans"/>
</dbReference>
<keyword evidence="1" id="KW-1133">Transmembrane helix</keyword>
<name>A0A6G1TZL2_9BACT</name>
<proteinExistence type="predicted"/>
<dbReference type="Gene3D" id="3.90.550.10">
    <property type="entry name" value="Spore Coat Polysaccharide Biosynthesis Protein SpsA, Chain A"/>
    <property type="match status" value="1"/>
</dbReference>
<evidence type="ECO:0000313" key="4">
    <source>
        <dbReference type="Proteomes" id="UP000480425"/>
    </source>
</evidence>
<feature type="transmembrane region" description="Helical" evidence="1">
    <location>
        <begin position="266"/>
        <end position="290"/>
    </location>
</feature>
<gene>
    <name evidence="3" type="ORF">F7D73_05105</name>
</gene>
<keyword evidence="1" id="KW-0472">Membrane</keyword>
<keyword evidence="1" id="KW-0812">Transmembrane</keyword>
<accession>A0A6G1TZL2</accession>
<keyword evidence="3" id="KW-0808">Transferase</keyword>
<dbReference type="RefSeq" id="WP_153122730.1">
    <property type="nucleotide sequence ID" value="NZ_VZCB01000046.1"/>
</dbReference>
<dbReference type="PANTHER" id="PTHR43179:SF7">
    <property type="entry name" value="RHAMNOSYLTRANSFERASE WBBL"/>
    <property type="match status" value="1"/>
</dbReference>
<protein>
    <submittedName>
        <fullName evidence="3">Glycosyltransferase</fullName>
    </submittedName>
</protein>
<dbReference type="CDD" id="cd04186">
    <property type="entry name" value="GT_2_like_c"/>
    <property type="match status" value="1"/>
</dbReference>
<feature type="domain" description="Glycosyltransferase 2-like" evidence="2">
    <location>
        <begin position="4"/>
        <end position="201"/>
    </location>
</feature>
<organism evidence="3 4">
    <name type="scientific">Segatella copri</name>
    <dbReference type="NCBI Taxonomy" id="165179"/>
    <lineage>
        <taxon>Bacteria</taxon>
        <taxon>Pseudomonadati</taxon>
        <taxon>Bacteroidota</taxon>
        <taxon>Bacteroidia</taxon>
        <taxon>Bacteroidales</taxon>
        <taxon>Prevotellaceae</taxon>
        <taxon>Segatella</taxon>
    </lineage>
</organism>
<dbReference type="EMBL" id="VZCB01000046">
    <property type="protein sequence ID" value="MQN80335.1"/>
    <property type="molecule type" value="Genomic_DNA"/>
</dbReference>
<dbReference type="InterPro" id="IPR001173">
    <property type="entry name" value="Glyco_trans_2-like"/>
</dbReference>
<sequence length="366" mass="42102">MKLSVIIVSYNVKYYIDQCLRSVLKAIDMVDVERKGNQVEIIVVDNHSTDGSVEYLEKRYPKNLYPMLKIVSSVHNLGFARANNIAIRQSKGAYVLLLNPDTIVGEHVLEECLGFMDAHSDAGALGVRMIGANGQVAMESRRGLPSPMVAFYKMMGFCARWPKSKVFGRYYMGYLPWNESAQIDVVSGAFCMLRRQAIEKVGLLDEDFFMYGEDIDLSYRILKGGFHNYYLPVDILHYKGESTEKSSFRYVHVFYEAMLIFFRKHYSGMSILLSVPIKIAIYTKASVALVRMLSKRMRKSLGFFSPSLRDDSQYLLFDADEMNYEDMFRHLKEKSDEQVKLAIYTKSIGKVITDRYVVDKEEMPYL</sequence>
<dbReference type="Pfam" id="PF00535">
    <property type="entry name" value="Glycos_transf_2"/>
    <property type="match status" value="1"/>
</dbReference>
<dbReference type="AlphaFoldDB" id="A0A6G1TZL2"/>
<dbReference type="GO" id="GO:0016740">
    <property type="term" value="F:transferase activity"/>
    <property type="evidence" value="ECO:0007669"/>
    <property type="project" value="UniProtKB-KW"/>
</dbReference>
<evidence type="ECO:0000313" key="3">
    <source>
        <dbReference type="EMBL" id="MQN80335.1"/>
    </source>
</evidence>
<reference evidence="3 4" key="1">
    <citation type="submission" date="2019-09" db="EMBL/GenBank/DDBJ databases">
        <title>Distinct polysaccharide growth profiles of human intestinal Prevotella copri isolates.</title>
        <authorList>
            <person name="Fehlner-Peach H."/>
            <person name="Magnabosco C."/>
            <person name="Raghavan V."/>
            <person name="Scher J.U."/>
            <person name="Tett A."/>
            <person name="Cox L.M."/>
            <person name="Gottsegen C."/>
            <person name="Watters A."/>
            <person name="Wiltshire- Gordon J.D."/>
            <person name="Segata N."/>
            <person name="Bonneau R."/>
            <person name="Littman D.R."/>
        </authorList>
    </citation>
    <scope>NUCLEOTIDE SEQUENCE [LARGE SCALE GENOMIC DNA]</scope>
    <source>
        <strain evidence="4">iA622</strain>
    </source>
</reference>
<dbReference type="SUPFAM" id="SSF53448">
    <property type="entry name" value="Nucleotide-diphospho-sugar transferases"/>
    <property type="match status" value="1"/>
</dbReference>
<dbReference type="OrthoDB" id="9771846at2"/>
<evidence type="ECO:0000256" key="1">
    <source>
        <dbReference type="SAM" id="Phobius"/>
    </source>
</evidence>
<dbReference type="PANTHER" id="PTHR43179">
    <property type="entry name" value="RHAMNOSYLTRANSFERASE WBBL"/>
    <property type="match status" value="1"/>
</dbReference>